<evidence type="ECO:0000256" key="4">
    <source>
        <dbReference type="ARBA" id="ARBA00022679"/>
    </source>
</evidence>
<dbReference type="GO" id="GO:0046983">
    <property type="term" value="F:protein dimerization activity"/>
    <property type="evidence" value="ECO:0007669"/>
    <property type="project" value="InterPro"/>
</dbReference>
<protein>
    <recommendedName>
        <fullName evidence="2">histidine kinase</fullName>
        <ecNumber evidence="2">2.7.13.3</ecNumber>
    </recommendedName>
</protein>
<evidence type="ECO:0000259" key="10">
    <source>
        <dbReference type="Pfam" id="PF02518"/>
    </source>
</evidence>
<keyword evidence="9" id="KW-0812">Transmembrane</keyword>
<dbReference type="GO" id="GO:0016020">
    <property type="term" value="C:membrane"/>
    <property type="evidence" value="ECO:0007669"/>
    <property type="project" value="InterPro"/>
</dbReference>
<gene>
    <name evidence="12" type="ORF">H9L09_03365</name>
</gene>
<dbReference type="EMBL" id="CP060713">
    <property type="protein sequence ID" value="QNN53495.1"/>
    <property type="molecule type" value="Genomic_DNA"/>
</dbReference>
<keyword evidence="9" id="KW-0472">Membrane</keyword>
<dbReference type="EC" id="2.7.13.3" evidence="2"/>
<keyword evidence="3" id="KW-0597">Phosphoprotein</keyword>
<dbReference type="CDD" id="cd16917">
    <property type="entry name" value="HATPase_UhpB-NarQ-NarX-like"/>
    <property type="match status" value="1"/>
</dbReference>
<dbReference type="InterPro" id="IPR050482">
    <property type="entry name" value="Sensor_HK_TwoCompSys"/>
</dbReference>
<evidence type="ECO:0000256" key="8">
    <source>
        <dbReference type="ARBA" id="ARBA00023012"/>
    </source>
</evidence>
<dbReference type="RefSeq" id="WP_187579337.1">
    <property type="nucleotide sequence ID" value="NZ_CP060713.1"/>
</dbReference>
<dbReference type="PANTHER" id="PTHR24421:SF10">
    <property type="entry name" value="NITRATE_NITRITE SENSOR PROTEIN NARQ"/>
    <property type="match status" value="1"/>
</dbReference>
<keyword evidence="4" id="KW-0808">Transferase</keyword>
<organism evidence="12 13">
    <name type="scientific">Nocardioides mesophilus</name>
    <dbReference type="NCBI Taxonomy" id="433659"/>
    <lineage>
        <taxon>Bacteria</taxon>
        <taxon>Bacillati</taxon>
        <taxon>Actinomycetota</taxon>
        <taxon>Actinomycetes</taxon>
        <taxon>Propionibacteriales</taxon>
        <taxon>Nocardioidaceae</taxon>
        <taxon>Nocardioides</taxon>
    </lineage>
</organism>
<dbReference type="Proteomes" id="UP000515947">
    <property type="component" value="Chromosome"/>
</dbReference>
<dbReference type="PANTHER" id="PTHR24421">
    <property type="entry name" value="NITRATE/NITRITE SENSOR PROTEIN NARX-RELATED"/>
    <property type="match status" value="1"/>
</dbReference>
<keyword evidence="5" id="KW-0547">Nucleotide-binding</keyword>
<dbReference type="InterPro" id="IPR003594">
    <property type="entry name" value="HATPase_dom"/>
</dbReference>
<feature type="domain" description="Histidine kinase/HSP90-like ATPase" evidence="10">
    <location>
        <begin position="292"/>
        <end position="380"/>
    </location>
</feature>
<evidence type="ECO:0000256" key="1">
    <source>
        <dbReference type="ARBA" id="ARBA00000085"/>
    </source>
</evidence>
<keyword evidence="7" id="KW-0067">ATP-binding</keyword>
<keyword evidence="6 12" id="KW-0418">Kinase</keyword>
<feature type="domain" description="Signal transduction histidine kinase subgroup 3 dimerisation and phosphoacceptor" evidence="11">
    <location>
        <begin position="181"/>
        <end position="245"/>
    </location>
</feature>
<dbReference type="InterPro" id="IPR011712">
    <property type="entry name" value="Sig_transdc_His_kin_sub3_dim/P"/>
</dbReference>
<dbReference type="Gene3D" id="3.30.565.10">
    <property type="entry name" value="Histidine kinase-like ATPase, C-terminal domain"/>
    <property type="match status" value="1"/>
</dbReference>
<evidence type="ECO:0000313" key="13">
    <source>
        <dbReference type="Proteomes" id="UP000515947"/>
    </source>
</evidence>
<proteinExistence type="predicted"/>
<comment type="catalytic activity">
    <reaction evidence="1">
        <text>ATP + protein L-histidine = ADP + protein N-phospho-L-histidine.</text>
        <dbReference type="EC" id="2.7.13.3"/>
    </reaction>
</comment>
<dbReference type="Gene3D" id="1.20.5.1930">
    <property type="match status" value="1"/>
</dbReference>
<evidence type="ECO:0000259" key="11">
    <source>
        <dbReference type="Pfam" id="PF07730"/>
    </source>
</evidence>
<feature type="transmembrane region" description="Helical" evidence="9">
    <location>
        <begin position="132"/>
        <end position="149"/>
    </location>
</feature>
<feature type="transmembrane region" description="Helical" evidence="9">
    <location>
        <begin position="79"/>
        <end position="100"/>
    </location>
</feature>
<dbReference type="GO" id="GO:0000155">
    <property type="term" value="F:phosphorelay sensor kinase activity"/>
    <property type="evidence" value="ECO:0007669"/>
    <property type="project" value="InterPro"/>
</dbReference>
<accession>A0A7G9RD20</accession>
<feature type="transmembrane region" description="Helical" evidence="9">
    <location>
        <begin position="107"/>
        <end position="126"/>
    </location>
</feature>
<dbReference type="SUPFAM" id="SSF55874">
    <property type="entry name" value="ATPase domain of HSP90 chaperone/DNA topoisomerase II/histidine kinase"/>
    <property type="match status" value="1"/>
</dbReference>
<evidence type="ECO:0000256" key="7">
    <source>
        <dbReference type="ARBA" id="ARBA00022840"/>
    </source>
</evidence>
<evidence type="ECO:0000256" key="9">
    <source>
        <dbReference type="SAM" id="Phobius"/>
    </source>
</evidence>
<dbReference type="AlphaFoldDB" id="A0A7G9RD20"/>
<evidence type="ECO:0000256" key="5">
    <source>
        <dbReference type="ARBA" id="ARBA00022741"/>
    </source>
</evidence>
<evidence type="ECO:0000256" key="2">
    <source>
        <dbReference type="ARBA" id="ARBA00012438"/>
    </source>
</evidence>
<evidence type="ECO:0000313" key="12">
    <source>
        <dbReference type="EMBL" id="QNN53495.1"/>
    </source>
</evidence>
<dbReference type="InterPro" id="IPR036890">
    <property type="entry name" value="HATPase_C_sf"/>
</dbReference>
<feature type="transmembrane region" description="Helical" evidence="9">
    <location>
        <begin position="38"/>
        <end position="59"/>
    </location>
</feature>
<dbReference type="GO" id="GO:0005524">
    <property type="term" value="F:ATP binding"/>
    <property type="evidence" value="ECO:0007669"/>
    <property type="project" value="UniProtKB-KW"/>
</dbReference>
<keyword evidence="13" id="KW-1185">Reference proteome</keyword>
<reference evidence="12 13" key="1">
    <citation type="submission" date="2020-08" db="EMBL/GenBank/DDBJ databases">
        <title>Genome sequence of Nocardioides mesophilus KACC 16243T.</title>
        <authorList>
            <person name="Hyun D.-W."/>
            <person name="Bae J.-W."/>
        </authorList>
    </citation>
    <scope>NUCLEOTIDE SEQUENCE [LARGE SCALE GENOMIC DNA]</scope>
    <source>
        <strain evidence="12 13">KACC 16243</strain>
    </source>
</reference>
<sequence length="397" mass="41566">MPTTSPLRPGLAAHVAVGVVLAGASLFEAAYGVQDVGVTGASVVISVVIGVACVVAWWSPLAAVVVDVLALGLPMLWGPLPQMGGAHLIATMLLVGYAAYRTDRRTGLAAYAVGALVPASTIVVAGQTVWEFLFYALILGPAWVVGFLLRREQDRSAELATLAEALRLEREKQADVAVTAERTRISRELHDAVAHTVSVMTLQVGVVRRRLPEDSVEEQTLRGAESLGRQAVDELRRIVGLVREGERPALAPLPSLAQLDDLVGQVRSAGTDVSVDVRGDLGGVGHAMDMSAYRIVQEGLTNALRHSPGAPVEVVVDVGTSSLEIAVRNGRATRPVRGAGTPGGNGLPGMRERAHVLGGTLHAGPRPDGGFEVRAVLPLAPEASLRPAARASTRSSR</sequence>
<keyword evidence="8" id="KW-0902">Two-component regulatory system</keyword>
<evidence type="ECO:0000256" key="6">
    <source>
        <dbReference type="ARBA" id="ARBA00022777"/>
    </source>
</evidence>
<keyword evidence="9" id="KW-1133">Transmembrane helix</keyword>
<feature type="transmembrane region" description="Helical" evidence="9">
    <location>
        <begin position="12"/>
        <end position="31"/>
    </location>
</feature>
<dbReference type="Pfam" id="PF02518">
    <property type="entry name" value="HATPase_c"/>
    <property type="match status" value="1"/>
</dbReference>
<dbReference type="Pfam" id="PF07730">
    <property type="entry name" value="HisKA_3"/>
    <property type="match status" value="1"/>
</dbReference>
<evidence type="ECO:0000256" key="3">
    <source>
        <dbReference type="ARBA" id="ARBA00022553"/>
    </source>
</evidence>
<dbReference type="KEGG" id="nmes:H9L09_03365"/>
<name>A0A7G9RD20_9ACTN</name>